<protein>
    <submittedName>
        <fullName evidence="10">Glycoside hydrolase family 43 protein</fullName>
    </submittedName>
</protein>
<dbReference type="CDD" id="cd08999">
    <property type="entry name" value="GH43_ABN-like"/>
    <property type="match status" value="1"/>
</dbReference>
<dbReference type="Pfam" id="PF04616">
    <property type="entry name" value="Glyco_hydro_43"/>
    <property type="match status" value="1"/>
</dbReference>
<organism evidence="10 11">
    <name type="scientific">Aspergillus carbonarius (strain ITEM 5010)</name>
    <dbReference type="NCBI Taxonomy" id="602072"/>
    <lineage>
        <taxon>Eukaryota</taxon>
        <taxon>Fungi</taxon>
        <taxon>Dikarya</taxon>
        <taxon>Ascomycota</taxon>
        <taxon>Pezizomycotina</taxon>
        <taxon>Eurotiomycetes</taxon>
        <taxon>Eurotiomycetidae</taxon>
        <taxon>Eurotiales</taxon>
        <taxon>Aspergillaceae</taxon>
        <taxon>Aspergillus</taxon>
        <taxon>Aspergillus subgen. Circumdati</taxon>
    </lineage>
</organism>
<dbReference type="Proteomes" id="UP000188318">
    <property type="component" value="Unassembled WGS sequence"/>
</dbReference>
<dbReference type="AlphaFoldDB" id="A0A1R3RJP6"/>
<keyword evidence="4 7" id="KW-0326">Glycosidase</keyword>
<dbReference type="OMA" id="TWYAYAT"/>
<feature type="active site" description="Proton donor" evidence="5">
    <location>
        <position position="309"/>
    </location>
</feature>
<feature type="active site" description="Proton acceptor" evidence="5">
    <location>
        <position position="117"/>
    </location>
</feature>
<evidence type="ECO:0000256" key="9">
    <source>
        <dbReference type="SAM" id="Phobius"/>
    </source>
</evidence>
<feature type="site" description="Important for catalytic activity, responsible for pKa modulation of the active site Glu and correct orientation of both the proton donor and substrate" evidence="6">
    <location>
        <position position="238"/>
    </location>
</feature>
<dbReference type="InterPro" id="IPR006710">
    <property type="entry name" value="Glyco_hydro_43"/>
</dbReference>
<dbReference type="InterPro" id="IPR051795">
    <property type="entry name" value="Glycosyl_Hydrlase_43"/>
</dbReference>
<dbReference type="GO" id="GO:0005975">
    <property type="term" value="P:carbohydrate metabolic process"/>
    <property type="evidence" value="ECO:0007669"/>
    <property type="project" value="InterPro"/>
</dbReference>
<feature type="non-terminal residue" evidence="10">
    <location>
        <position position="1"/>
    </location>
</feature>
<name>A0A1R3RJP6_ASPC5</name>
<evidence type="ECO:0000313" key="11">
    <source>
        <dbReference type="Proteomes" id="UP000188318"/>
    </source>
</evidence>
<dbReference type="InterPro" id="IPR023296">
    <property type="entry name" value="Glyco_hydro_beta-prop_sf"/>
</dbReference>
<feature type="region of interest" description="Disordered" evidence="8">
    <location>
        <begin position="1"/>
        <end position="51"/>
    </location>
</feature>
<keyword evidence="3 7" id="KW-0378">Hydrolase</keyword>
<keyword evidence="11" id="KW-1185">Reference proteome</keyword>
<evidence type="ECO:0000256" key="7">
    <source>
        <dbReference type="RuleBase" id="RU361187"/>
    </source>
</evidence>
<dbReference type="STRING" id="602072.A0A1R3RJP6"/>
<gene>
    <name evidence="10" type="ORF">ASPCADRAFT_50845</name>
</gene>
<dbReference type="VEuPathDB" id="FungiDB:ASPCADRAFT_50845"/>
<evidence type="ECO:0000256" key="4">
    <source>
        <dbReference type="ARBA" id="ARBA00023295"/>
    </source>
</evidence>
<comment type="similarity">
    <text evidence="1 7">Belongs to the glycosyl hydrolase 43 family.</text>
</comment>
<evidence type="ECO:0000256" key="5">
    <source>
        <dbReference type="PIRSR" id="PIRSR606710-1"/>
    </source>
</evidence>
<dbReference type="GO" id="GO:0004553">
    <property type="term" value="F:hydrolase activity, hydrolyzing O-glycosyl compounds"/>
    <property type="evidence" value="ECO:0007669"/>
    <property type="project" value="InterPro"/>
</dbReference>
<dbReference type="EMBL" id="KV907501">
    <property type="protein sequence ID" value="OOF94688.1"/>
    <property type="molecule type" value="Genomic_DNA"/>
</dbReference>
<dbReference type="SUPFAM" id="SSF75005">
    <property type="entry name" value="Arabinanase/levansucrase/invertase"/>
    <property type="match status" value="1"/>
</dbReference>
<feature type="compositionally biased region" description="Polar residues" evidence="8">
    <location>
        <begin position="20"/>
        <end position="32"/>
    </location>
</feature>
<keyword evidence="9" id="KW-0812">Transmembrane</keyword>
<keyword evidence="9" id="KW-1133">Transmembrane helix</keyword>
<evidence type="ECO:0000256" key="8">
    <source>
        <dbReference type="SAM" id="MobiDB-lite"/>
    </source>
</evidence>
<accession>A0A1R3RJP6</accession>
<keyword evidence="9" id="KW-0472">Membrane</keyword>
<dbReference type="PANTHER" id="PTHR42812:SF5">
    <property type="entry name" value="ENDO-ARABINASE"/>
    <property type="match status" value="1"/>
</dbReference>
<keyword evidence="2" id="KW-0732">Signal</keyword>
<evidence type="ECO:0000313" key="10">
    <source>
        <dbReference type="EMBL" id="OOF94688.1"/>
    </source>
</evidence>
<evidence type="ECO:0000256" key="1">
    <source>
        <dbReference type="ARBA" id="ARBA00009865"/>
    </source>
</evidence>
<evidence type="ECO:0000256" key="6">
    <source>
        <dbReference type="PIRSR" id="PIRSR606710-2"/>
    </source>
</evidence>
<evidence type="ECO:0000256" key="2">
    <source>
        <dbReference type="ARBA" id="ARBA00022729"/>
    </source>
</evidence>
<dbReference type="PANTHER" id="PTHR42812">
    <property type="entry name" value="BETA-XYLOSIDASE"/>
    <property type="match status" value="1"/>
</dbReference>
<evidence type="ECO:0000256" key="3">
    <source>
        <dbReference type="ARBA" id="ARBA00022801"/>
    </source>
</evidence>
<reference evidence="11" key="1">
    <citation type="journal article" date="2017" name="Genome Biol.">
        <title>Comparative genomics reveals high biological diversity and specific adaptations in the industrially and medically important fungal genus Aspergillus.</title>
        <authorList>
            <person name="de Vries R.P."/>
            <person name="Riley R."/>
            <person name="Wiebenga A."/>
            <person name="Aguilar-Osorio G."/>
            <person name="Amillis S."/>
            <person name="Uchima C.A."/>
            <person name="Anderluh G."/>
            <person name="Asadollahi M."/>
            <person name="Askin M."/>
            <person name="Barry K."/>
            <person name="Battaglia E."/>
            <person name="Bayram O."/>
            <person name="Benocci T."/>
            <person name="Braus-Stromeyer S.A."/>
            <person name="Caldana C."/>
            <person name="Canovas D."/>
            <person name="Cerqueira G.C."/>
            <person name="Chen F."/>
            <person name="Chen W."/>
            <person name="Choi C."/>
            <person name="Clum A."/>
            <person name="Dos Santos R.A."/>
            <person name="Damasio A.R."/>
            <person name="Diallinas G."/>
            <person name="Emri T."/>
            <person name="Fekete E."/>
            <person name="Flipphi M."/>
            <person name="Freyberg S."/>
            <person name="Gallo A."/>
            <person name="Gournas C."/>
            <person name="Habgood R."/>
            <person name="Hainaut M."/>
            <person name="Harispe M.L."/>
            <person name="Henrissat B."/>
            <person name="Hilden K.S."/>
            <person name="Hope R."/>
            <person name="Hossain A."/>
            <person name="Karabika E."/>
            <person name="Karaffa L."/>
            <person name="Karanyi Z."/>
            <person name="Krasevec N."/>
            <person name="Kuo A."/>
            <person name="Kusch H."/>
            <person name="LaButti K."/>
            <person name="Lagendijk E.L."/>
            <person name="Lapidus A."/>
            <person name="Levasseur A."/>
            <person name="Lindquist E."/>
            <person name="Lipzen A."/>
            <person name="Logrieco A.F."/>
            <person name="MacCabe A."/>
            <person name="Maekelae M.R."/>
            <person name="Malavazi I."/>
            <person name="Melin P."/>
            <person name="Meyer V."/>
            <person name="Mielnichuk N."/>
            <person name="Miskei M."/>
            <person name="Molnar A.P."/>
            <person name="Mule G."/>
            <person name="Ngan C.Y."/>
            <person name="Orejas M."/>
            <person name="Orosz E."/>
            <person name="Ouedraogo J.P."/>
            <person name="Overkamp K.M."/>
            <person name="Park H.-S."/>
            <person name="Perrone G."/>
            <person name="Piumi F."/>
            <person name="Punt P.J."/>
            <person name="Ram A.F."/>
            <person name="Ramon A."/>
            <person name="Rauscher S."/>
            <person name="Record E."/>
            <person name="Riano-Pachon D.M."/>
            <person name="Robert V."/>
            <person name="Roehrig J."/>
            <person name="Ruller R."/>
            <person name="Salamov A."/>
            <person name="Salih N.S."/>
            <person name="Samson R.A."/>
            <person name="Sandor E."/>
            <person name="Sanguinetti M."/>
            <person name="Schuetze T."/>
            <person name="Sepcic K."/>
            <person name="Shelest E."/>
            <person name="Sherlock G."/>
            <person name="Sophianopoulou V."/>
            <person name="Squina F.M."/>
            <person name="Sun H."/>
            <person name="Susca A."/>
            <person name="Todd R.B."/>
            <person name="Tsang A."/>
            <person name="Unkles S.E."/>
            <person name="van de Wiele N."/>
            <person name="van Rossen-Uffink D."/>
            <person name="Oliveira J.V."/>
            <person name="Vesth T.C."/>
            <person name="Visser J."/>
            <person name="Yu J.-H."/>
            <person name="Zhou M."/>
            <person name="Andersen M.R."/>
            <person name="Archer D.B."/>
            <person name="Baker S.E."/>
            <person name="Benoit I."/>
            <person name="Brakhage A.A."/>
            <person name="Braus G.H."/>
            <person name="Fischer R."/>
            <person name="Frisvad J.C."/>
            <person name="Goldman G.H."/>
            <person name="Houbraken J."/>
            <person name="Oakley B."/>
            <person name="Pocsi I."/>
            <person name="Scazzocchio C."/>
            <person name="Seiboth B."/>
            <person name="vanKuyk P.A."/>
            <person name="Wortman J."/>
            <person name="Dyer P.S."/>
            <person name="Grigoriev I.V."/>
        </authorList>
    </citation>
    <scope>NUCLEOTIDE SEQUENCE [LARGE SCALE GENOMIC DNA]</scope>
    <source>
        <strain evidence="11">ITEM 5010</strain>
    </source>
</reference>
<proteinExistence type="inferred from homology"/>
<dbReference type="OrthoDB" id="3879658at2759"/>
<feature type="transmembrane region" description="Helical" evidence="9">
    <location>
        <begin position="65"/>
        <end position="91"/>
    </location>
</feature>
<sequence>VQVDTMKGIRSIPNRDRSPHTTWIQSAQSNASAEEEIEGITPSKLPGPEDQAGAKASMFWKRKKVVWLVILVSFGVAIVIVVITVPVVLLVDKNSSEDPSYHNQANRPIRVVDDFPDPGLVHVNGTWYAYGTNAAADNPSVAHVPVATSKNFTVWTLLPGYDVLPTLSGWETNINHYAPDVIQREDGRFVLYYSGELKDWLRHHCVGAAVSNGTNPLGPYVPRNQTLACPRDQGGALDPAPFKDADGTLYVVYKADANSIGHGGDCNNGKKPILSTPIMLQQLQTDGVTPVGDPVEILTNEKVDGPLVEAPDIIRTDSGVYYLFFSSHCYTSPKYDVKYAYSTSLRGPYIRAERALFKSGDFGLKSPGGATASVDGTRMVFHANCGDERCMYVAAINISINHTITPAAL</sequence>
<dbReference type="Gene3D" id="2.115.10.20">
    <property type="entry name" value="Glycosyl hydrolase domain, family 43"/>
    <property type="match status" value="1"/>
</dbReference>